<organism evidence="7 8">
    <name type="scientific">Parthenolecanium corni</name>
    <dbReference type="NCBI Taxonomy" id="536013"/>
    <lineage>
        <taxon>Eukaryota</taxon>
        <taxon>Metazoa</taxon>
        <taxon>Ecdysozoa</taxon>
        <taxon>Arthropoda</taxon>
        <taxon>Hexapoda</taxon>
        <taxon>Insecta</taxon>
        <taxon>Pterygota</taxon>
        <taxon>Neoptera</taxon>
        <taxon>Paraneoptera</taxon>
        <taxon>Hemiptera</taxon>
        <taxon>Sternorrhyncha</taxon>
        <taxon>Coccoidea</taxon>
        <taxon>Coccidae</taxon>
        <taxon>Parthenolecanium</taxon>
    </lineage>
</organism>
<dbReference type="InterPro" id="IPR007724">
    <property type="entry name" value="Poly_GlycHdrlase"/>
</dbReference>
<protein>
    <recommendedName>
        <fullName evidence="2">poly(ADP-ribose) glycohydrolase</fullName>
        <ecNumber evidence="2">3.2.1.143</ecNumber>
    </recommendedName>
</protein>
<keyword evidence="3" id="KW-0378">Hydrolase</keyword>
<comment type="similarity">
    <text evidence="1">Belongs to the poly(ADP-ribose) glycohydrolase family.</text>
</comment>
<keyword evidence="8" id="KW-1185">Reference proteome</keyword>
<dbReference type="EC" id="3.2.1.143" evidence="2"/>
<reference evidence="7 8" key="1">
    <citation type="submission" date="2024-03" db="EMBL/GenBank/DDBJ databases">
        <title>Adaptation during the transition from Ophiocordyceps entomopathogen to insect associate is accompanied by gene loss and intensified selection.</title>
        <authorList>
            <person name="Ward C.M."/>
            <person name="Onetto C.A."/>
            <person name="Borneman A.R."/>
        </authorList>
    </citation>
    <scope>NUCLEOTIDE SEQUENCE [LARGE SCALE GENOMIC DNA]</scope>
    <source>
        <strain evidence="7">AWRI1</strain>
        <tissue evidence="7">Single Adult Female</tissue>
    </source>
</reference>
<gene>
    <name evidence="7" type="ORF">V9T40_004783</name>
</gene>
<accession>A0AAN9TCZ8</accession>
<comment type="caution">
    <text evidence="7">The sequence shown here is derived from an EMBL/GenBank/DDBJ whole genome shotgun (WGS) entry which is preliminary data.</text>
</comment>
<dbReference type="PANTHER" id="PTHR12837:SF14">
    <property type="entry name" value="POLY(ADP-RIBOSE) GLYCOHYDROLASE"/>
    <property type="match status" value="1"/>
</dbReference>
<dbReference type="GO" id="GO:0005975">
    <property type="term" value="P:carbohydrate metabolic process"/>
    <property type="evidence" value="ECO:0007669"/>
    <property type="project" value="InterPro"/>
</dbReference>
<dbReference type="InterPro" id="IPR046372">
    <property type="entry name" value="PARG_cat_C"/>
</dbReference>
<feature type="domain" description="PARG catalytic Macro" evidence="5">
    <location>
        <begin position="647"/>
        <end position="781"/>
    </location>
</feature>
<evidence type="ECO:0000256" key="2">
    <source>
        <dbReference type="ARBA" id="ARBA00012255"/>
    </source>
</evidence>
<evidence type="ECO:0000313" key="7">
    <source>
        <dbReference type="EMBL" id="KAK7583820.1"/>
    </source>
</evidence>
<dbReference type="GO" id="GO:0005634">
    <property type="term" value="C:nucleus"/>
    <property type="evidence" value="ECO:0007669"/>
    <property type="project" value="TreeGrafter"/>
</dbReference>
<feature type="region of interest" description="Disordered" evidence="4">
    <location>
        <begin position="715"/>
        <end position="735"/>
    </location>
</feature>
<feature type="region of interest" description="Disordered" evidence="4">
    <location>
        <begin position="346"/>
        <end position="407"/>
    </location>
</feature>
<name>A0AAN9TCZ8_9HEMI</name>
<dbReference type="Proteomes" id="UP001367676">
    <property type="component" value="Unassembled WGS sequence"/>
</dbReference>
<proteinExistence type="inferred from homology"/>
<dbReference type="InterPro" id="IPR048362">
    <property type="entry name" value="PARG_helical"/>
</dbReference>
<dbReference type="PANTHER" id="PTHR12837">
    <property type="entry name" value="POLY ADP-RIBOSE GLYCOHYDROLASE"/>
    <property type="match status" value="1"/>
</dbReference>
<dbReference type="EMBL" id="JBBCAQ010000032">
    <property type="protein sequence ID" value="KAK7583820.1"/>
    <property type="molecule type" value="Genomic_DNA"/>
</dbReference>
<dbReference type="GO" id="GO:0005737">
    <property type="term" value="C:cytoplasm"/>
    <property type="evidence" value="ECO:0007669"/>
    <property type="project" value="TreeGrafter"/>
</dbReference>
<evidence type="ECO:0000256" key="4">
    <source>
        <dbReference type="SAM" id="MobiDB-lite"/>
    </source>
</evidence>
<dbReference type="AlphaFoldDB" id="A0AAN9TCZ8"/>
<dbReference type="GO" id="GO:1990966">
    <property type="term" value="P:ATP generation from poly-ADP-D-ribose"/>
    <property type="evidence" value="ECO:0007669"/>
    <property type="project" value="TreeGrafter"/>
</dbReference>
<evidence type="ECO:0000259" key="6">
    <source>
        <dbReference type="Pfam" id="PF20811"/>
    </source>
</evidence>
<feature type="compositionally biased region" description="Low complexity" evidence="4">
    <location>
        <begin position="449"/>
        <end position="467"/>
    </location>
</feature>
<feature type="domain" description="PARG helical" evidence="6">
    <location>
        <begin position="73"/>
        <end position="174"/>
    </location>
</feature>
<evidence type="ECO:0000256" key="1">
    <source>
        <dbReference type="ARBA" id="ARBA00009545"/>
    </source>
</evidence>
<dbReference type="GO" id="GO:0009225">
    <property type="term" value="P:nucleotide-sugar metabolic process"/>
    <property type="evidence" value="ECO:0007669"/>
    <property type="project" value="TreeGrafter"/>
</dbReference>
<feature type="region of interest" description="Disordered" evidence="4">
    <location>
        <begin position="549"/>
        <end position="583"/>
    </location>
</feature>
<dbReference type="Pfam" id="PF05028">
    <property type="entry name" value="PARG_cat_C"/>
    <property type="match status" value="2"/>
</dbReference>
<sequence>MAFVALPCDLPTWKRLEDCIARTTSSRCIDDFMQQMRHIYDLCDVSLEPEDDPFCTKSNIFSGLEIFLQEDLSDSDREHFFEITLPIIAEAALNLKNLKPRNGLPFSLQQEESEIQISRDFAASLIAHAFFSTFPRRTDETHPTLQDFNFGKFFGHLHQNYQKSKLKSVFRYFDLKIQNYFPISDSIVITRRVIKEGQSKSMDDWFGSDVPLCAFGIKHENRMENGDFANSLFACFSSRKPGGRVLIDGKSRECIQFASCPELLVTLLMVEALDENESLAVERLVVAGRIQDGVFRIDSQSDDGGRIKLLDVCLVDASDFRHSPSSQYAEEAVLRELNKALLGFSGRRPLRHRRPPNARGAPPSARLSPIGESRSGTPAQPHHRRLRQKSPRDRQAETHLAQRSHRRRMKWRRYVTAVADDHQWQDDDEAFESCRTSFDADAMRSRSAASSEFHSAAGSSSSDGAEYSTEEEEEEEEEEKEEESASRARRYSGQLETAESRNSFAERLRAALRRATSVGASDDSNYAVDISVAGSSLADGNIRMRRGGSTGFMLQENDSCDDDTSSRRRARKSPFHAQHPTDESRVLGEIAANRNSSKYSFSTDCGSSDLADVRDQLNRWLTKSTDEDEDGYWLQQKLRQDDAIGRFARNLLKRTLSESFVGVELTDGNRRLAEGFAGHVDADDHRLEESPPPLRENEAKVKMAARSLSLELVKRNQQQASKQPAGGEPQPPGPTIVTGNWGCGSRLLGDAQLKLLIQWAAASVAGASRIVYYTCNHRHLSKLDTLCRILVDRRWNVGDMMRATMHCAPLTRTAPAHRTSADENECYLGDDATTTTTTTTTTLFDLLIASDRKPRLSGSLMPPSQPDTRTFIESYEVAIRRAAYLKRTNNAIISSSAVDAKRHRPSS</sequence>
<evidence type="ECO:0000259" key="5">
    <source>
        <dbReference type="Pfam" id="PF05028"/>
    </source>
</evidence>
<dbReference type="GO" id="GO:0006282">
    <property type="term" value="P:regulation of DNA repair"/>
    <property type="evidence" value="ECO:0007669"/>
    <property type="project" value="InterPro"/>
</dbReference>
<evidence type="ECO:0000313" key="8">
    <source>
        <dbReference type="Proteomes" id="UP001367676"/>
    </source>
</evidence>
<dbReference type="Pfam" id="PF20811">
    <property type="entry name" value="PARG_cat_N"/>
    <property type="match status" value="1"/>
</dbReference>
<dbReference type="GO" id="GO:0004649">
    <property type="term" value="F:poly(ADP-ribose) glycohydrolase activity"/>
    <property type="evidence" value="ECO:0007669"/>
    <property type="project" value="UniProtKB-EC"/>
</dbReference>
<feature type="compositionally biased region" description="Acidic residues" evidence="4">
    <location>
        <begin position="468"/>
        <end position="482"/>
    </location>
</feature>
<evidence type="ECO:0000256" key="3">
    <source>
        <dbReference type="ARBA" id="ARBA00022801"/>
    </source>
</evidence>
<feature type="domain" description="PARG catalytic Macro" evidence="5">
    <location>
        <begin position="203"/>
        <end position="352"/>
    </location>
</feature>
<feature type="region of interest" description="Disordered" evidence="4">
    <location>
        <begin position="449"/>
        <end position="502"/>
    </location>
</feature>